<dbReference type="RefSeq" id="WP_093919168.1">
    <property type="nucleotide sequence ID" value="NZ_FONW01000002.1"/>
</dbReference>
<proteinExistence type="predicted"/>
<keyword evidence="2" id="KW-0418">Kinase</keyword>
<evidence type="ECO:0000259" key="3">
    <source>
        <dbReference type="Pfam" id="PF00294"/>
    </source>
</evidence>
<dbReference type="PROSITE" id="PS00583">
    <property type="entry name" value="PFKB_KINASES_1"/>
    <property type="match status" value="1"/>
</dbReference>
<dbReference type="GO" id="GO:0033786">
    <property type="term" value="F:heptose-1-phosphate adenylyltransferase activity"/>
    <property type="evidence" value="ECO:0007669"/>
    <property type="project" value="TreeGrafter"/>
</dbReference>
<dbReference type="PANTHER" id="PTHR46969:SF1">
    <property type="entry name" value="BIFUNCTIONAL PROTEIN HLDE"/>
    <property type="match status" value="1"/>
</dbReference>
<evidence type="ECO:0000256" key="2">
    <source>
        <dbReference type="ARBA" id="ARBA00022777"/>
    </source>
</evidence>
<accession>A0A1I2FJH3</accession>
<gene>
    <name evidence="4" type="ORF">SAMN05216283_102518</name>
</gene>
<organism evidence="4 5">
    <name type="scientific">Sunxiuqinia elliptica</name>
    <dbReference type="NCBI Taxonomy" id="655355"/>
    <lineage>
        <taxon>Bacteria</taxon>
        <taxon>Pseudomonadati</taxon>
        <taxon>Bacteroidota</taxon>
        <taxon>Bacteroidia</taxon>
        <taxon>Marinilabiliales</taxon>
        <taxon>Prolixibacteraceae</taxon>
        <taxon>Sunxiuqinia</taxon>
    </lineage>
</organism>
<dbReference type="EMBL" id="FONW01000002">
    <property type="protein sequence ID" value="SFF05592.1"/>
    <property type="molecule type" value="Genomic_DNA"/>
</dbReference>
<dbReference type="PANTHER" id="PTHR46969">
    <property type="entry name" value="BIFUNCTIONAL PROTEIN HLDE"/>
    <property type="match status" value="1"/>
</dbReference>
<protein>
    <submittedName>
        <fullName evidence="4">RfaE bifunctional protein, domain I</fullName>
    </submittedName>
</protein>
<dbReference type="SUPFAM" id="SSF53613">
    <property type="entry name" value="Ribokinase-like"/>
    <property type="match status" value="1"/>
</dbReference>
<dbReference type="CDD" id="cd01172">
    <property type="entry name" value="RfaE_like"/>
    <property type="match status" value="1"/>
</dbReference>
<dbReference type="InterPro" id="IPR002173">
    <property type="entry name" value="Carboh/pur_kinase_PfkB_CS"/>
</dbReference>
<dbReference type="InterPro" id="IPR011611">
    <property type="entry name" value="PfkB_dom"/>
</dbReference>
<sequence length="333" mass="36922">MEKLKVEEVFRNFSNIKALVIGDAMVDSYRWGAVDRISAEAPIPIVTVSRQENRLGGAANVSLNLQALGATPVLVSMVGNDMKGDIFMELLQKRQLSDAGIMRSDRRETTVKTRILSGTQQMVRVDEETTELINADEEELVFQRILSLVDQNSFDIVIFVDYDKGIITKTLIERVTELAQSKGIMIAVDPKKRNFYNYPGVNLFKPNFKEFKEGLKLQIAKNDFEAILEAAEKFKKEHKLDVIFITLSELGVIISNGVKQNHFPAEIRDIADVSGAGDTVIAVASLCLAAGLPTKFMAQLSNLAGGLVCEKSGVVPIDSERLKHEARKIKISH</sequence>
<dbReference type="Proteomes" id="UP000198964">
    <property type="component" value="Unassembled WGS sequence"/>
</dbReference>
<dbReference type="Pfam" id="PF00294">
    <property type="entry name" value="PfkB"/>
    <property type="match status" value="1"/>
</dbReference>
<keyword evidence="1" id="KW-0808">Transferase</keyword>
<keyword evidence="5" id="KW-1185">Reference proteome</keyword>
<feature type="domain" description="Carbohydrate kinase PfkB" evidence="3">
    <location>
        <begin position="17"/>
        <end position="315"/>
    </location>
</feature>
<name>A0A1I2FJH3_9BACT</name>
<reference evidence="4 5" key="1">
    <citation type="submission" date="2016-10" db="EMBL/GenBank/DDBJ databases">
        <authorList>
            <person name="de Groot N.N."/>
        </authorList>
    </citation>
    <scope>NUCLEOTIDE SEQUENCE [LARGE SCALE GENOMIC DNA]</scope>
    <source>
        <strain evidence="4 5">CGMCC 1.9156</strain>
    </source>
</reference>
<dbReference type="AlphaFoldDB" id="A0A1I2FJH3"/>
<dbReference type="STRING" id="655355.SAMN05216283_102518"/>
<evidence type="ECO:0000256" key="1">
    <source>
        <dbReference type="ARBA" id="ARBA00022679"/>
    </source>
</evidence>
<dbReference type="GO" id="GO:0005829">
    <property type="term" value="C:cytosol"/>
    <property type="evidence" value="ECO:0007669"/>
    <property type="project" value="TreeGrafter"/>
</dbReference>
<evidence type="ECO:0000313" key="5">
    <source>
        <dbReference type="Proteomes" id="UP000198964"/>
    </source>
</evidence>
<evidence type="ECO:0000313" key="4">
    <source>
        <dbReference type="EMBL" id="SFF05592.1"/>
    </source>
</evidence>
<dbReference type="InterPro" id="IPR011913">
    <property type="entry name" value="RfaE_dom_I"/>
</dbReference>
<dbReference type="InterPro" id="IPR029056">
    <property type="entry name" value="Ribokinase-like"/>
</dbReference>
<dbReference type="GO" id="GO:0033785">
    <property type="term" value="F:heptose 7-phosphate kinase activity"/>
    <property type="evidence" value="ECO:0007669"/>
    <property type="project" value="TreeGrafter"/>
</dbReference>
<dbReference type="GO" id="GO:0016773">
    <property type="term" value="F:phosphotransferase activity, alcohol group as acceptor"/>
    <property type="evidence" value="ECO:0007669"/>
    <property type="project" value="InterPro"/>
</dbReference>
<dbReference type="Gene3D" id="3.40.1190.20">
    <property type="match status" value="1"/>
</dbReference>